<evidence type="ECO:0000313" key="9">
    <source>
        <dbReference type="Proteomes" id="UP000325286"/>
    </source>
</evidence>
<name>A0A5B9QYV9_9BACT</name>
<dbReference type="InterPro" id="IPR013043">
    <property type="entry name" value="DUF1595"/>
</dbReference>
<keyword evidence="1" id="KW-0732">Signal</keyword>
<dbReference type="Pfam" id="PF07635">
    <property type="entry name" value="PSCyt1"/>
    <property type="match status" value="1"/>
</dbReference>
<evidence type="ECO:0000259" key="7">
    <source>
        <dbReference type="Pfam" id="PF07637"/>
    </source>
</evidence>
<evidence type="ECO:0000259" key="3">
    <source>
        <dbReference type="Pfam" id="PF07626"/>
    </source>
</evidence>
<feature type="chain" id="PRO_5022905197" description="Planctomycete cytochrome C" evidence="1">
    <location>
        <begin position="30"/>
        <end position="799"/>
    </location>
</feature>
<evidence type="ECO:0000259" key="6">
    <source>
        <dbReference type="Pfam" id="PF07635"/>
    </source>
</evidence>
<feature type="signal peptide" evidence="1">
    <location>
        <begin position="1"/>
        <end position="29"/>
    </location>
</feature>
<dbReference type="KEGG" id="rul:UC8_11240"/>
<dbReference type="InterPro" id="IPR013039">
    <property type="entry name" value="DUF1588"/>
</dbReference>
<feature type="domain" description="DUF1595" evidence="7">
    <location>
        <begin position="386"/>
        <end position="442"/>
    </location>
</feature>
<dbReference type="Pfam" id="PF07624">
    <property type="entry name" value="PSD2"/>
    <property type="match status" value="1"/>
</dbReference>
<feature type="domain" description="DUF1588" evidence="4">
    <location>
        <begin position="597"/>
        <end position="692"/>
    </location>
</feature>
<dbReference type="InterPro" id="IPR013042">
    <property type="entry name" value="DUF1592"/>
</dbReference>
<organism evidence="8 9">
    <name type="scientific">Roseimaritima ulvae</name>
    <dbReference type="NCBI Taxonomy" id="980254"/>
    <lineage>
        <taxon>Bacteria</taxon>
        <taxon>Pseudomonadati</taxon>
        <taxon>Planctomycetota</taxon>
        <taxon>Planctomycetia</taxon>
        <taxon>Pirellulales</taxon>
        <taxon>Pirellulaceae</taxon>
        <taxon>Roseimaritima</taxon>
    </lineage>
</organism>
<dbReference type="Pfam" id="PF07626">
    <property type="entry name" value="PSD3"/>
    <property type="match status" value="1"/>
</dbReference>
<dbReference type="Pfam" id="PF07627">
    <property type="entry name" value="PSCyt3"/>
    <property type="match status" value="1"/>
</dbReference>
<feature type="domain" description="DUF1585" evidence="2">
    <location>
        <begin position="723"/>
        <end position="796"/>
    </location>
</feature>
<evidence type="ECO:0000259" key="4">
    <source>
        <dbReference type="Pfam" id="PF07627"/>
    </source>
</evidence>
<dbReference type="InterPro" id="IPR013036">
    <property type="entry name" value="DUF1587"/>
</dbReference>
<dbReference type="AlphaFoldDB" id="A0A5B9QYV9"/>
<evidence type="ECO:0000313" key="8">
    <source>
        <dbReference type="EMBL" id="QEG39163.1"/>
    </source>
</evidence>
<evidence type="ECO:0000259" key="5">
    <source>
        <dbReference type="Pfam" id="PF07631"/>
    </source>
</evidence>
<evidence type="ECO:0008006" key="10">
    <source>
        <dbReference type="Google" id="ProtNLM"/>
    </source>
</evidence>
<dbReference type="Pfam" id="PF07637">
    <property type="entry name" value="PSD5"/>
    <property type="match status" value="1"/>
</dbReference>
<dbReference type="InterPro" id="IPR011478">
    <property type="entry name" value="DUF1585"/>
</dbReference>
<feature type="domain" description="DUF1587" evidence="3">
    <location>
        <begin position="116"/>
        <end position="179"/>
    </location>
</feature>
<dbReference type="Pfam" id="PF07631">
    <property type="entry name" value="PSD4"/>
    <property type="match status" value="1"/>
</dbReference>
<dbReference type="EMBL" id="CP042914">
    <property type="protein sequence ID" value="QEG39163.1"/>
    <property type="molecule type" value="Genomic_DNA"/>
</dbReference>
<feature type="domain" description="Cytochrome C Planctomycete-type" evidence="6">
    <location>
        <begin position="40"/>
        <end position="85"/>
    </location>
</feature>
<protein>
    <recommendedName>
        <fullName evidence="10">Planctomycete cytochrome C</fullName>
    </recommendedName>
</protein>
<accession>A0A5B9QYV9</accession>
<dbReference type="InterPro" id="IPR011429">
    <property type="entry name" value="Cyt_c_Planctomycete-type"/>
</dbReference>
<evidence type="ECO:0000256" key="1">
    <source>
        <dbReference type="SAM" id="SignalP"/>
    </source>
</evidence>
<reference evidence="8 9" key="1">
    <citation type="submission" date="2019-08" db="EMBL/GenBank/DDBJ databases">
        <title>Deep-cultivation of Planctomycetes and their phenomic and genomic characterization uncovers novel biology.</title>
        <authorList>
            <person name="Wiegand S."/>
            <person name="Jogler M."/>
            <person name="Boedeker C."/>
            <person name="Pinto D."/>
            <person name="Vollmers J."/>
            <person name="Rivas-Marin E."/>
            <person name="Kohn T."/>
            <person name="Peeters S.H."/>
            <person name="Heuer A."/>
            <person name="Rast P."/>
            <person name="Oberbeckmann S."/>
            <person name="Bunk B."/>
            <person name="Jeske O."/>
            <person name="Meyerdierks A."/>
            <person name="Storesund J.E."/>
            <person name="Kallscheuer N."/>
            <person name="Luecker S."/>
            <person name="Lage O.M."/>
            <person name="Pohl T."/>
            <person name="Merkel B.J."/>
            <person name="Hornburger P."/>
            <person name="Mueller R.-W."/>
            <person name="Bruemmer F."/>
            <person name="Labrenz M."/>
            <person name="Spormann A.M."/>
            <person name="Op den Camp H."/>
            <person name="Overmann J."/>
            <person name="Amann R."/>
            <person name="Jetten M.S.M."/>
            <person name="Mascher T."/>
            <person name="Medema M.H."/>
            <person name="Devos D.P."/>
            <person name="Kaster A.-K."/>
            <person name="Ovreas L."/>
            <person name="Rohde M."/>
            <person name="Galperin M.Y."/>
            <person name="Jogler C."/>
        </authorList>
    </citation>
    <scope>NUCLEOTIDE SEQUENCE [LARGE SCALE GENOMIC DNA]</scope>
    <source>
        <strain evidence="8 9">UC8</strain>
    </source>
</reference>
<feature type="domain" description="DUF1592" evidence="5">
    <location>
        <begin position="451"/>
        <end position="577"/>
    </location>
</feature>
<keyword evidence="9" id="KW-1185">Reference proteome</keyword>
<evidence type="ECO:0000259" key="2">
    <source>
        <dbReference type="Pfam" id="PF07624"/>
    </source>
</evidence>
<dbReference type="Proteomes" id="UP000325286">
    <property type="component" value="Chromosome"/>
</dbReference>
<dbReference type="PROSITE" id="PS51257">
    <property type="entry name" value="PROKAR_LIPOPROTEIN"/>
    <property type="match status" value="1"/>
</dbReference>
<proteinExistence type="predicted"/>
<dbReference type="RefSeq" id="WP_084428143.1">
    <property type="nucleotide sequence ID" value="NZ_CP042914.1"/>
</dbReference>
<dbReference type="OrthoDB" id="175242at2"/>
<sequence length="799" mass="89914" precursor="true">MKPFRFARRHCGLLAVAFGCLIGIPNLWADTSQTFFRTYCIDCHGDQTQEADLRLDTLAPPTAETQTTWLTIMEVIDRQDMPPQGEPRPTEAERQQVLSRIAKHLTTVCEPMPALRRMNRIEYEHTVQDLLGIDTPLADLLPEDGSVQGFDNVAGGLHLSAILMERYLEAADAAFDGVIRRIEPLPAETRRAVLMEQKENIEAVKKKKGGVITSQGAFVDFTPGWPPSRIDPAHPIEDGVYRCRIAVWPHHPGPHRTLSAAVFVGPLFGPGKRRFMGMYDVTGTADQPRIIEFTTRMEEAESLHILPWIYPEHVTWRDKEEPRPGIAIAWAETHGPLDQSFPSRSQTQLFGDAPTLSLVPGAGVYMRHRRGVRLHYVDSSAPRQDAERIIREFVPRAFRRPVEDALVDRFVQLTLHRLDEGRTFEQAVRAGVTAVLCSPHFLLLNQQPVVDDYTLASRLSYFLWSSMPDAELLQLAAEGKLRDSDVRHQQVERMIQDAKFERFVENFVGQWLDLRDIEFTTPDKTLYPEYDELLLRSMVAETRGFFRHLVEQDLSVLNVVDSDFTVLNQRLATHYGLPAVKGHETFRVVQLPEDSVRGGVLTHASVLKVTANGTSTSPVIRGAWVLDKISGQPPSPPPAGVPAVEPDIRGATTIREQLKLHSQDPSCARCHDRIDPPGFALEEFDVIGGHRQWYRSLGKAGQRVNKTNYRMGPNVEQGGQSADGRAFKDFQDYRRQLLEQPDRIARAMAEKLLIYGCGRPVTAADRQAVDGMLESARAQDLGLRSMLHAVTDSELFLRP</sequence>
<gene>
    <name evidence="8" type="ORF">UC8_11240</name>
</gene>